<accession>X1GS02</accession>
<comment type="caution">
    <text evidence="2">The sequence shown here is derived from an EMBL/GenBank/DDBJ whole genome shotgun (WGS) entry which is preliminary data.</text>
</comment>
<protein>
    <recommendedName>
        <fullName evidence="1">Metallo-beta-lactamase domain-containing protein</fullName>
    </recommendedName>
</protein>
<dbReference type="InterPro" id="IPR036866">
    <property type="entry name" value="RibonucZ/Hydroxyglut_hydro"/>
</dbReference>
<evidence type="ECO:0000259" key="1">
    <source>
        <dbReference type="Pfam" id="PF12706"/>
    </source>
</evidence>
<dbReference type="AlphaFoldDB" id="X1GS02"/>
<dbReference type="CDD" id="cd07715">
    <property type="entry name" value="TaR3-like_MBL-fold"/>
    <property type="match status" value="1"/>
</dbReference>
<dbReference type="SUPFAM" id="SSF56281">
    <property type="entry name" value="Metallo-hydrolase/oxidoreductase"/>
    <property type="match status" value="1"/>
</dbReference>
<dbReference type="Gene3D" id="3.60.15.10">
    <property type="entry name" value="Ribonuclease Z/Hydroxyacylglutathione hydrolase-like"/>
    <property type="match status" value="1"/>
</dbReference>
<gene>
    <name evidence="2" type="ORF">S03H2_39085</name>
</gene>
<proteinExistence type="predicted"/>
<evidence type="ECO:0000313" key="2">
    <source>
        <dbReference type="EMBL" id="GAH47635.1"/>
    </source>
</evidence>
<dbReference type="Pfam" id="PF12706">
    <property type="entry name" value="Lactamase_B_2"/>
    <property type="match status" value="1"/>
</dbReference>
<organism evidence="2">
    <name type="scientific">marine sediment metagenome</name>
    <dbReference type="NCBI Taxonomy" id="412755"/>
    <lineage>
        <taxon>unclassified sequences</taxon>
        <taxon>metagenomes</taxon>
        <taxon>ecological metagenomes</taxon>
    </lineage>
</organism>
<reference evidence="2" key="1">
    <citation type="journal article" date="2014" name="Front. Microbiol.">
        <title>High frequency of phylogenetically diverse reductive dehalogenase-homologous genes in deep subseafloor sedimentary metagenomes.</title>
        <authorList>
            <person name="Kawai M."/>
            <person name="Futagami T."/>
            <person name="Toyoda A."/>
            <person name="Takaki Y."/>
            <person name="Nishi S."/>
            <person name="Hori S."/>
            <person name="Arai W."/>
            <person name="Tsubouchi T."/>
            <person name="Morono Y."/>
            <person name="Uchiyama I."/>
            <person name="Ito T."/>
            <person name="Fujiyama A."/>
            <person name="Inagaki F."/>
            <person name="Takami H."/>
        </authorList>
    </citation>
    <scope>NUCLEOTIDE SEQUENCE</scope>
    <source>
        <strain evidence="2">Expedition CK06-06</strain>
    </source>
</reference>
<feature type="non-terminal residue" evidence="2">
    <location>
        <position position="237"/>
    </location>
</feature>
<dbReference type="EMBL" id="BARU01024135">
    <property type="protein sequence ID" value="GAH47635.1"/>
    <property type="molecule type" value="Genomic_DNA"/>
</dbReference>
<dbReference type="PANTHER" id="PTHR42663:SF4">
    <property type="entry name" value="SLL1036 PROTEIN"/>
    <property type="match status" value="1"/>
</dbReference>
<sequence>MKIKFWGTRGSTPVPGKDTIIYGGNTTCLEIDLRSGKKVIIDAGTGIRSLGMEFESLKEDVDIYLLITHIHWDHIFGFPFFSPIYKSSTRILVDGYSSSMKGLRYSFDNKMGDGFFPVRFEELEADIQFINKLSHGSLKIDGTIIDSIPLRHPQGGLGFRFREGSKTLVFLTDNELYVKEKSFSDYITFCQGADILIHDSHYRPEERSEHRGWGHSDYQSALDLALKANVKKLILFH</sequence>
<dbReference type="InterPro" id="IPR001279">
    <property type="entry name" value="Metallo-B-lactamas"/>
</dbReference>
<dbReference type="PANTHER" id="PTHR42663">
    <property type="entry name" value="HYDROLASE C777.06C-RELATED-RELATED"/>
    <property type="match status" value="1"/>
</dbReference>
<name>X1GS02_9ZZZZ</name>
<feature type="domain" description="Metallo-beta-lactamase" evidence="1">
    <location>
        <begin position="38"/>
        <end position="237"/>
    </location>
</feature>